<keyword evidence="2" id="KW-0479">Metal-binding</keyword>
<keyword evidence="3" id="KW-0408">Iron</keyword>
<accession>A0A3B0UHA7</accession>
<sequence>MNKNSENISGWKKFMKSMTKAHELGTEEDIMLDHDYDGIKELDNVLPPWWLYGFYITIAISIFYITQVFYNSDNYSQDKEYAAEVAQGKAEVEQYKKEHPELFDDANIVAFTDAENIAKGKELFATKTCSACHLADLGGSIGPNLTDNHWILGGGVKNIYNTISKGGRPGKGMIPWESTISRDERIQLASYIISMQGTQPATPKAAQGDIIWPEE</sequence>
<dbReference type="GO" id="GO:0020037">
    <property type="term" value="F:heme binding"/>
    <property type="evidence" value="ECO:0007669"/>
    <property type="project" value="InterPro"/>
</dbReference>
<dbReference type="GO" id="GO:0009055">
    <property type="term" value="F:electron transfer activity"/>
    <property type="evidence" value="ECO:0007669"/>
    <property type="project" value="InterPro"/>
</dbReference>
<dbReference type="InterPro" id="IPR009056">
    <property type="entry name" value="Cyt_c-like_dom"/>
</dbReference>
<evidence type="ECO:0000256" key="1">
    <source>
        <dbReference type="ARBA" id="ARBA00022617"/>
    </source>
</evidence>
<dbReference type="SUPFAM" id="SSF46626">
    <property type="entry name" value="Cytochrome c"/>
    <property type="match status" value="1"/>
</dbReference>
<evidence type="ECO:0000256" key="3">
    <source>
        <dbReference type="ARBA" id="ARBA00023004"/>
    </source>
</evidence>
<dbReference type="InterPro" id="IPR050597">
    <property type="entry name" value="Cytochrome_c_Oxidase_Subunit"/>
</dbReference>
<evidence type="ECO:0000313" key="5">
    <source>
        <dbReference type="EMBL" id="VAW25932.1"/>
    </source>
</evidence>
<dbReference type="EMBL" id="UOER01000530">
    <property type="protein sequence ID" value="VAW25932.1"/>
    <property type="molecule type" value="Genomic_DNA"/>
</dbReference>
<dbReference type="Pfam" id="PF14715">
    <property type="entry name" value="FixP_N"/>
    <property type="match status" value="1"/>
</dbReference>
<dbReference type="GO" id="GO:0016491">
    <property type="term" value="F:oxidoreductase activity"/>
    <property type="evidence" value="ECO:0007669"/>
    <property type="project" value="UniProtKB-KW"/>
</dbReference>
<reference evidence="5" key="1">
    <citation type="submission" date="2018-06" db="EMBL/GenBank/DDBJ databases">
        <authorList>
            <person name="Zhirakovskaya E."/>
        </authorList>
    </citation>
    <scope>NUCLEOTIDE SEQUENCE</scope>
</reference>
<dbReference type="EC" id="1.9.3.1" evidence="5"/>
<dbReference type="InterPro" id="IPR032858">
    <property type="entry name" value="CcoP_N"/>
</dbReference>
<proteinExistence type="predicted"/>
<organism evidence="5">
    <name type="scientific">hydrothermal vent metagenome</name>
    <dbReference type="NCBI Taxonomy" id="652676"/>
    <lineage>
        <taxon>unclassified sequences</taxon>
        <taxon>metagenomes</taxon>
        <taxon>ecological metagenomes</taxon>
    </lineage>
</organism>
<protein>
    <submittedName>
        <fullName evidence="5">Cytochrome c oxidase (Cbb3-type) subunit CcoP</fullName>
        <ecNumber evidence="5">1.9.3.1</ecNumber>
    </submittedName>
</protein>
<gene>
    <name evidence="5" type="ORF">MNBD_BACTEROID04-739</name>
</gene>
<dbReference type="GO" id="GO:0046872">
    <property type="term" value="F:metal ion binding"/>
    <property type="evidence" value="ECO:0007669"/>
    <property type="project" value="UniProtKB-KW"/>
</dbReference>
<keyword evidence="5" id="KW-0560">Oxidoreductase</keyword>
<dbReference type="Pfam" id="PF13442">
    <property type="entry name" value="Cytochrome_CBB3"/>
    <property type="match status" value="1"/>
</dbReference>
<dbReference type="Gene3D" id="6.10.280.130">
    <property type="match status" value="1"/>
</dbReference>
<feature type="domain" description="Cytochrome c" evidence="4">
    <location>
        <begin position="115"/>
        <end position="196"/>
    </location>
</feature>
<keyword evidence="1" id="KW-0349">Heme</keyword>
<evidence type="ECO:0000256" key="2">
    <source>
        <dbReference type="ARBA" id="ARBA00022723"/>
    </source>
</evidence>
<dbReference type="PANTHER" id="PTHR33751:SF1">
    <property type="entry name" value="CBB3-TYPE CYTOCHROME C OXIDASE SUBUNIT FIXP"/>
    <property type="match status" value="1"/>
</dbReference>
<dbReference type="InterPro" id="IPR038414">
    <property type="entry name" value="CcoP_N_sf"/>
</dbReference>
<dbReference type="Gene3D" id="1.10.760.10">
    <property type="entry name" value="Cytochrome c-like domain"/>
    <property type="match status" value="1"/>
</dbReference>
<dbReference type="InterPro" id="IPR036909">
    <property type="entry name" value="Cyt_c-like_dom_sf"/>
</dbReference>
<dbReference type="AlphaFoldDB" id="A0A3B0UHA7"/>
<dbReference type="PANTHER" id="PTHR33751">
    <property type="entry name" value="CBB3-TYPE CYTOCHROME C OXIDASE SUBUNIT FIXP"/>
    <property type="match status" value="1"/>
</dbReference>
<evidence type="ECO:0000259" key="4">
    <source>
        <dbReference type="PROSITE" id="PS51007"/>
    </source>
</evidence>
<dbReference type="PROSITE" id="PS51007">
    <property type="entry name" value="CYTC"/>
    <property type="match status" value="1"/>
</dbReference>
<name>A0A3B0UHA7_9ZZZZ</name>